<keyword evidence="2" id="KW-0732">Signal</keyword>
<dbReference type="AlphaFoldDB" id="A0AAE3SY66"/>
<dbReference type="InterPro" id="IPR025392">
    <property type="entry name" value="DUF4124"/>
</dbReference>
<evidence type="ECO:0000256" key="1">
    <source>
        <dbReference type="ARBA" id="ARBA00007734"/>
    </source>
</evidence>
<dbReference type="Pfam" id="PF13511">
    <property type="entry name" value="DUF4124"/>
    <property type="match status" value="1"/>
</dbReference>
<comment type="caution">
    <text evidence="5">The sequence shown here is derived from an EMBL/GenBank/DDBJ whole genome shotgun (WGS) entry which is preliminary data.</text>
</comment>
<feature type="domain" description="DUF4124" evidence="4">
    <location>
        <begin position="18"/>
        <end position="43"/>
    </location>
</feature>
<proteinExistence type="inferred from homology"/>
<evidence type="ECO:0000259" key="3">
    <source>
        <dbReference type="Pfam" id="PF01464"/>
    </source>
</evidence>
<evidence type="ECO:0000313" key="5">
    <source>
        <dbReference type="EMBL" id="MDA7415699.1"/>
    </source>
</evidence>
<dbReference type="InterPro" id="IPR008258">
    <property type="entry name" value="Transglycosylase_SLT_dom_1"/>
</dbReference>
<feature type="signal peptide" evidence="2">
    <location>
        <begin position="1"/>
        <end position="28"/>
    </location>
</feature>
<dbReference type="PANTHER" id="PTHR37423:SF2">
    <property type="entry name" value="MEMBRANE-BOUND LYTIC MUREIN TRANSGLYCOSYLASE C"/>
    <property type="match status" value="1"/>
</dbReference>
<gene>
    <name evidence="5" type="ORF">PGB34_04925</name>
</gene>
<evidence type="ECO:0000259" key="4">
    <source>
        <dbReference type="Pfam" id="PF13511"/>
    </source>
</evidence>
<dbReference type="PROSITE" id="PS00922">
    <property type="entry name" value="TRANSGLYCOSYLASE"/>
    <property type="match status" value="1"/>
</dbReference>
<reference evidence="5" key="1">
    <citation type="submission" date="2023-01" db="EMBL/GenBank/DDBJ databases">
        <title>Xenophilus mangrovi sp. nov., isolated from soil of Mangrove nature reserve.</title>
        <authorList>
            <person name="Xu S."/>
            <person name="Liu Z."/>
            <person name="Xu Y."/>
        </authorList>
    </citation>
    <scope>NUCLEOTIDE SEQUENCE</scope>
    <source>
        <strain evidence="5">YW8</strain>
    </source>
</reference>
<dbReference type="GO" id="GO:0008933">
    <property type="term" value="F:peptidoglycan lytic transglycosylase activity"/>
    <property type="evidence" value="ECO:0007669"/>
    <property type="project" value="InterPro"/>
</dbReference>
<dbReference type="RefSeq" id="WP_271426978.1">
    <property type="nucleotide sequence ID" value="NZ_JAQIPB010000002.1"/>
</dbReference>
<feature type="chain" id="PRO_5042210394" evidence="2">
    <location>
        <begin position="29"/>
        <end position="272"/>
    </location>
</feature>
<name>A0AAE3SY66_9BURK</name>
<dbReference type="GO" id="GO:0016020">
    <property type="term" value="C:membrane"/>
    <property type="evidence" value="ECO:0007669"/>
    <property type="project" value="InterPro"/>
</dbReference>
<dbReference type="PANTHER" id="PTHR37423">
    <property type="entry name" value="SOLUBLE LYTIC MUREIN TRANSGLYCOSYLASE-RELATED"/>
    <property type="match status" value="1"/>
</dbReference>
<organism evidence="5 6">
    <name type="scientific">Xenophilus arseniciresistens</name>
    <dbReference type="NCBI Taxonomy" id="1283306"/>
    <lineage>
        <taxon>Bacteria</taxon>
        <taxon>Pseudomonadati</taxon>
        <taxon>Pseudomonadota</taxon>
        <taxon>Betaproteobacteria</taxon>
        <taxon>Burkholderiales</taxon>
        <taxon>Comamonadaceae</taxon>
        <taxon>Xenophilus</taxon>
    </lineage>
</organism>
<sequence>MIEVSRILRLLRLSGLSLLLAAGAAAHANIYGYVDANGTAHFAAEKVDERYQLFFKEGQRFDTAEGLGRAPALGGAPGTRAASLIALFEKAPNWGSASSALKTAAARHDIDVELLQALVAAESGFNAQAISPKGAIGLMQLMPATAQRYGVRGDARRTLESKLHDPQINIAAGSRYLRDLIAMFDGSLELALAAYNAGEGAVQRAGNRIPDYRETQNYVKTVLAIYAHLKPAGTRVTQSRTGAARGTGGRAPARVRMELPAARPAADAVSSD</sequence>
<dbReference type="Pfam" id="PF01464">
    <property type="entry name" value="SLT"/>
    <property type="match status" value="1"/>
</dbReference>
<evidence type="ECO:0000313" key="6">
    <source>
        <dbReference type="Proteomes" id="UP001212602"/>
    </source>
</evidence>
<dbReference type="CDD" id="cd13401">
    <property type="entry name" value="Slt70-like"/>
    <property type="match status" value="1"/>
</dbReference>
<dbReference type="GO" id="GO:0000270">
    <property type="term" value="P:peptidoglycan metabolic process"/>
    <property type="evidence" value="ECO:0007669"/>
    <property type="project" value="InterPro"/>
</dbReference>
<dbReference type="EMBL" id="JAQIPB010000002">
    <property type="protein sequence ID" value="MDA7415699.1"/>
    <property type="molecule type" value="Genomic_DNA"/>
</dbReference>
<evidence type="ECO:0000256" key="2">
    <source>
        <dbReference type="SAM" id="SignalP"/>
    </source>
</evidence>
<dbReference type="InterPro" id="IPR000189">
    <property type="entry name" value="Transglyc_AS"/>
</dbReference>
<accession>A0AAE3SY66</accession>
<keyword evidence="6" id="KW-1185">Reference proteome</keyword>
<feature type="domain" description="Transglycosylase SLT" evidence="3">
    <location>
        <begin position="102"/>
        <end position="208"/>
    </location>
</feature>
<protein>
    <submittedName>
        <fullName evidence="5">Lytic transglycosylase domain-containing protein</fullName>
    </submittedName>
</protein>
<dbReference type="Gene3D" id="1.10.530.10">
    <property type="match status" value="1"/>
</dbReference>
<dbReference type="InterPro" id="IPR023346">
    <property type="entry name" value="Lysozyme-like_dom_sf"/>
</dbReference>
<comment type="similarity">
    <text evidence="1">Belongs to the transglycosylase Slt family.</text>
</comment>
<dbReference type="Proteomes" id="UP001212602">
    <property type="component" value="Unassembled WGS sequence"/>
</dbReference>
<dbReference type="SUPFAM" id="SSF53955">
    <property type="entry name" value="Lysozyme-like"/>
    <property type="match status" value="1"/>
</dbReference>